<feature type="compositionally biased region" description="Basic and acidic residues" evidence="1">
    <location>
        <begin position="120"/>
        <end position="144"/>
    </location>
</feature>
<name>A0AAV7NRP6_PLEWA</name>
<accession>A0AAV7NRP6</accession>
<reference evidence="2" key="1">
    <citation type="journal article" date="2022" name="bioRxiv">
        <title>Sequencing and chromosome-scale assembly of the giantPleurodeles waltlgenome.</title>
        <authorList>
            <person name="Brown T."/>
            <person name="Elewa A."/>
            <person name="Iarovenko S."/>
            <person name="Subramanian E."/>
            <person name="Araus A.J."/>
            <person name="Petzold A."/>
            <person name="Susuki M."/>
            <person name="Suzuki K.-i.T."/>
            <person name="Hayashi T."/>
            <person name="Toyoda A."/>
            <person name="Oliveira C."/>
            <person name="Osipova E."/>
            <person name="Leigh N.D."/>
            <person name="Simon A."/>
            <person name="Yun M.H."/>
        </authorList>
    </citation>
    <scope>NUCLEOTIDE SEQUENCE</scope>
    <source>
        <strain evidence="2">20211129_DDA</strain>
        <tissue evidence="2">Liver</tissue>
    </source>
</reference>
<dbReference type="EMBL" id="JANPWB010000012">
    <property type="protein sequence ID" value="KAJ1117757.1"/>
    <property type="molecule type" value="Genomic_DNA"/>
</dbReference>
<dbReference type="Proteomes" id="UP001066276">
    <property type="component" value="Chromosome 8"/>
</dbReference>
<evidence type="ECO:0000313" key="3">
    <source>
        <dbReference type="Proteomes" id="UP001066276"/>
    </source>
</evidence>
<feature type="region of interest" description="Disordered" evidence="1">
    <location>
        <begin position="108"/>
        <end position="157"/>
    </location>
</feature>
<sequence length="157" mass="17003">MDAQARGFECGLVLSDRIALYAINIIFFLTEPETTGSCLMQIMCVFGETSALSMNAAKSNVFPVNGYGRPTEWEMDLSLANSGLIYLGVFGSLGPTLSWNRKQSPALAQVPITPLSRHGGGKEDGEDRGGRAEESTHRSRKEEALDCNESVGRQQTA</sequence>
<protein>
    <submittedName>
        <fullName evidence="2">Uncharacterized protein</fullName>
    </submittedName>
</protein>
<dbReference type="AlphaFoldDB" id="A0AAV7NRP6"/>
<evidence type="ECO:0000256" key="1">
    <source>
        <dbReference type="SAM" id="MobiDB-lite"/>
    </source>
</evidence>
<keyword evidence="3" id="KW-1185">Reference proteome</keyword>
<comment type="caution">
    <text evidence="2">The sequence shown here is derived from an EMBL/GenBank/DDBJ whole genome shotgun (WGS) entry which is preliminary data.</text>
</comment>
<evidence type="ECO:0000313" key="2">
    <source>
        <dbReference type="EMBL" id="KAJ1117757.1"/>
    </source>
</evidence>
<proteinExistence type="predicted"/>
<organism evidence="2 3">
    <name type="scientific">Pleurodeles waltl</name>
    <name type="common">Iberian ribbed newt</name>
    <dbReference type="NCBI Taxonomy" id="8319"/>
    <lineage>
        <taxon>Eukaryota</taxon>
        <taxon>Metazoa</taxon>
        <taxon>Chordata</taxon>
        <taxon>Craniata</taxon>
        <taxon>Vertebrata</taxon>
        <taxon>Euteleostomi</taxon>
        <taxon>Amphibia</taxon>
        <taxon>Batrachia</taxon>
        <taxon>Caudata</taxon>
        <taxon>Salamandroidea</taxon>
        <taxon>Salamandridae</taxon>
        <taxon>Pleurodelinae</taxon>
        <taxon>Pleurodeles</taxon>
    </lineage>
</organism>
<gene>
    <name evidence="2" type="ORF">NDU88_005954</name>
</gene>